<dbReference type="STRING" id="155417.A0A4Q4TAY7"/>
<dbReference type="PANTHER" id="PTHR21310:SF13">
    <property type="entry name" value="AMINOGLYCOSIDE PHOSPHOTRANSFERASE DOMAIN-CONTAINING PROTEIN"/>
    <property type="match status" value="1"/>
</dbReference>
<dbReference type="AlphaFoldDB" id="A0A4Q4TAY7"/>
<dbReference type="EMBL" id="QJNU01000323">
    <property type="protein sequence ID" value="RYP02263.1"/>
    <property type="molecule type" value="Genomic_DNA"/>
</dbReference>
<gene>
    <name evidence="3" type="ORF">DL764_005870</name>
</gene>
<evidence type="ECO:0000259" key="2">
    <source>
        <dbReference type="Pfam" id="PF01636"/>
    </source>
</evidence>
<evidence type="ECO:0000313" key="3">
    <source>
        <dbReference type="EMBL" id="RYP02263.1"/>
    </source>
</evidence>
<feature type="region of interest" description="Disordered" evidence="1">
    <location>
        <begin position="1"/>
        <end position="23"/>
    </location>
</feature>
<dbReference type="OrthoDB" id="2968323at2759"/>
<dbReference type="InterPro" id="IPR002575">
    <property type="entry name" value="Aminoglycoside_PTrfase"/>
</dbReference>
<protein>
    <recommendedName>
        <fullName evidence="2">Aminoglycoside phosphotransferase domain-containing protein</fullName>
    </recommendedName>
</protein>
<dbReference type="Pfam" id="PF01636">
    <property type="entry name" value="APH"/>
    <property type="match status" value="1"/>
</dbReference>
<feature type="domain" description="Aminoglycoside phosphotransferase" evidence="2">
    <location>
        <begin position="131"/>
        <end position="394"/>
    </location>
</feature>
<evidence type="ECO:0000256" key="1">
    <source>
        <dbReference type="SAM" id="MobiDB-lite"/>
    </source>
</evidence>
<feature type="compositionally biased region" description="Basic and acidic residues" evidence="1">
    <location>
        <begin position="1"/>
        <end position="16"/>
    </location>
</feature>
<organism evidence="3 4">
    <name type="scientific">Monosporascus ibericus</name>
    <dbReference type="NCBI Taxonomy" id="155417"/>
    <lineage>
        <taxon>Eukaryota</taxon>
        <taxon>Fungi</taxon>
        <taxon>Dikarya</taxon>
        <taxon>Ascomycota</taxon>
        <taxon>Pezizomycotina</taxon>
        <taxon>Sordariomycetes</taxon>
        <taxon>Xylariomycetidae</taxon>
        <taxon>Xylariales</taxon>
        <taxon>Xylariales incertae sedis</taxon>
        <taxon>Monosporascus</taxon>
    </lineage>
</organism>
<evidence type="ECO:0000313" key="4">
    <source>
        <dbReference type="Proteomes" id="UP000293360"/>
    </source>
</evidence>
<proteinExistence type="predicted"/>
<reference evidence="3 4" key="1">
    <citation type="submission" date="2018-06" db="EMBL/GenBank/DDBJ databases">
        <title>Complete Genomes of Monosporascus.</title>
        <authorList>
            <person name="Robinson A.J."/>
            <person name="Natvig D.O."/>
        </authorList>
    </citation>
    <scope>NUCLEOTIDE SEQUENCE [LARGE SCALE GENOMIC DNA]</scope>
    <source>
        <strain evidence="3 4">CBS 110550</strain>
    </source>
</reference>
<dbReference type="InterPro" id="IPR051678">
    <property type="entry name" value="AGP_Transferase"/>
</dbReference>
<dbReference type="InterPro" id="IPR011009">
    <property type="entry name" value="Kinase-like_dom_sf"/>
</dbReference>
<accession>A0A4Q4TAY7</accession>
<dbReference type="Gene3D" id="3.90.1200.10">
    <property type="match status" value="1"/>
</dbReference>
<name>A0A4Q4TAY7_9PEZI</name>
<dbReference type="PANTHER" id="PTHR21310">
    <property type="entry name" value="AMINOGLYCOSIDE PHOSPHOTRANSFERASE-RELATED-RELATED"/>
    <property type="match status" value="1"/>
</dbReference>
<dbReference type="Proteomes" id="UP000293360">
    <property type="component" value="Unassembled WGS sequence"/>
</dbReference>
<dbReference type="SUPFAM" id="SSF56112">
    <property type="entry name" value="Protein kinase-like (PK-like)"/>
    <property type="match status" value="1"/>
</dbReference>
<keyword evidence="4" id="KW-1185">Reference proteome</keyword>
<sequence>MPDDNERNERLDHDIDSLFGDGETSHEIDFDNLFSEDGHSQAHVLSNTATSGNLEDIRSDKATLATTASSITICPYKENPQHGLGWTRETFSLTPIWTVVPTIESIIQTLQGRIAPDKIYHVKHWRDGPYNKFYLVTYDGSHFVLKITLPIWPRLKTESEVATLAWVHYKTELPVPKVKCYDSSRNNPIGFEWILMDRMEGQPLAECWDSMSDGSLQRLIWQIAKYTAAAFDNQFNGGIGNIYPAVPEPDNTEPRLGELVWMPFFWGERGYLEYPRGPFHNAREWNESRLQFSYSNLSTAMQFMRRGYDEKRAWKDGARMLELINRVRNLGHIFFTNHSRPDAAHEQREDAEQPSAPVPEPTMLWHDNLSLDNILVKDGVLMGIIDWECVSCLPLHQACHLPAFLQMKGAADTELPYTAPDEYSYLDDETFELPVLTSFYRDTRQYEISACRRIFFDEMKWLSPGWLQVYRQSADQKDFEAAVQHCDNEFAYKVVEKWVDAMEKGEAPGNISPRLHKQLYSD</sequence>
<comment type="caution">
    <text evidence="3">The sequence shown here is derived from an EMBL/GenBank/DDBJ whole genome shotgun (WGS) entry which is preliminary data.</text>
</comment>